<accession>A0ABS3BK43</accession>
<keyword evidence="2" id="KW-1185">Reference proteome</keyword>
<proteinExistence type="predicted"/>
<evidence type="ECO:0000313" key="1">
    <source>
        <dbReference type="EMBL" id="MBN7799538.1"/>
    </source>
</evidence>
<organism evidence="1 2">
    <name type="scientific">Algoriphagus aestuariicola</name>
    <dbReference type="NCBI Taxonomy" id="1852016"/>
    <lineage>
        <taxon>Bacteria</taxon>
        <taxon>Pseudomonadati</taxon>
        <taxon>Bacteroidota</taxon>
        <taxon>Cytophagia</taxon>
        <taxon>Cytophagales</taxon>
        <taxon>Cyclobacteriaceae</taxon>
        <taxon>Algoriphagus</taxon>
    </lineage>
</organism>
<gene>
    <name evidence="1" type="ORF">J0A67_01630</name>
</gene>
<comment type="caution">
    <text evidence="1">The sequence shown here is derived from an EMBL/GenBank/DDBJ whole genome shotgun (WGS) entry which is preliminary data.</text>
</comment>
<sequence length="45" mass="4932">MKPNPKNPSSEVLAAMSYLRALANDTPFVFEKTVHNLGLSTLLSK</sequence>
<reference evidence="1 2" key="1">
    <citation type="submission" date="2021-03" db="EMBL/GenBank/DDBJ databases">
        <title>novel species isolated from a fishpond in China.</title>
        <authorList>
            <person name="Lu H."/>
            <person name="Cai Z."/>
        </authorList>
    </citation>
    <scope>NUCLEOTIDE SEQUENCE [LARGE SCALE GENOMIC DNA]</scope>
    <source>
        <strain evidence="1 2">JCM 31546</strain>
    </source>
</reference>
<dbReference type="RefSeq" id="WP_206567528.1">
    <property type="nucleotide sequence ID" value="NZ_JAFKCW010000001.1"/>
</dbReference>
<protein>
    <submittedName>
        <fullName evidence="1">Uncharacterized protein</fullName>
    </submittedName>
</protein>
<name>A0ABS3BK43_9BACT</name>
<dbReference type="EMBL" id="JAFKCW010000001">
    <property type="protein sequence ID" value="MBN7799538.1"/>
    <property type="molecule type" value="Genomic_DNA"/>
</dbReference>
<evidence type="ECO:0000313" key="2">
    <source>
        <dbReference type="Proteomes" id="UP000664698"/>
    </source>
</evidence>
<dbReference type="Proteomes" id="UP000664698">
    <property type="component" value="Unassembled WGS sequence"/>
</dbReference>